<keyword evidence="2" id="KW-0808">Transferase</keyword>
<dbReference type="GO" id="GO:0016747">
    <property type="term" value="F:acyltransferase activity, transferring groups other than amino-acyl groups"/>
    <property type="evidence" value="ECO:0007669"/>
    <property type="project" value="InterPro"/>
</dbReference>
<dbReference type="Pfam" id="PF13302">
    <property type="entry name" value="Acetyltransf_3"/>
    <property type="match status" value="1"/>
</dbReference>
<reference evidence="2" key="1">
    <citation type="submission" date="2020-07" db="EMBL/GenBank/DDBJ databases">
        <title>Ethylene signaling mediates host invasion by parasitic plants.</title>
        <authorList>
            <person name="Yoshida S."/>
        </authorList>
    </citation>
    <scope>NUCLEOTIDE SEQUENCE</scope>
    <source>
        <strain evidence="2">Okayama</strain>
    </source>
</reference>
<dbReference type="InterPro" id="IPR000182">
    <property type="entry name" value="GNAT_dom"/>
</dbReference>
<evidence type="ECO:0000313" key="3">
    <source>
        <dbReference type="Proteomes" id="UP000653305"/>
    </source>
</evidence>
<accession>A0A830CIK5</accession>
<dbReference type="Proteomes" id="UP000653305">
    <property type="component" value="Unassembled WGS sequence"/>
</dbReference>
<sequence>MDPSRITLRPFKLSDVDDLLTWAGDDRVTKSGRWKTLTSRDEALTFIQQICIPHPWRRSICIDGRSVGFVSVFPGSGDDRCRADIGYAVAAEHWGQGIATRAVKLAVPMVFRDFPEVLRVQGFANVENKGSQRVMEKAGFRKEGLLRNYCYLKADLQDLVLYSFLSTDF</sequence>
<dbReference type="Gene3D" id="3.40.630.30">
    <property type="match status" value="1"/>
</dbReference>
<keyword evidence="3" id="KW-1185">Reference proteome</keyword>
<proteinExistence type="predicted"/>
<dbReference type="AlphaFoldDB" id="A0A830CIK5"/>
<dbReference type="EMBL" id="BMAC01000423">
    <property type="protein sequence ID" value="GFP96134.1"/>
    <property type="molecule type" value="Genomic_DNA"/>
</dbReference>
<dbReference type="CDD" id="cd04301">
    <property type="entry name" value="NAT_SF"/>
    <property type="match status" value="1"/>
</dbReference>
<evidence type="ECO:0000313" key="2">
    <source>
        <dbReference type="EMBL" id="GFP96134.1"/>
    </source>
</evidence>
<feature type="domain" description="N-acetyltransferase" evidence="1">
    <location>
        <begin position="6"/>
        <end position="157"/>
    </location>
</feature>
<name>A0A830CIK5_9LAMI</name>
<dbReference type="SUPFAM" id="SSF55729">
    <property type="entry name" value="Acyl-CoA N-acyltransferases (Nat)"/>
    <property type="match status" value="1"/>
</dbReference>
<comment type="caution">
    <text evidence="2">The sequence shown here is derived from an EMBL/GenBank/DDBJ whole genome shotgun (WGS) entry which is preliminary data.</text>
</comment>
<dbReference type="OrthoDB" id="630895at2759"/>
<dbReference type="PANTHER" id="PTHR46067:SF16">
    <property type="entry name" value="N-ACETYLTRANSFERASE DOMAIN-CONTAINING PROTEIN"/>
    <property type="match status" value="1"/>
</dbReference>
<dbReference type="PANTHER" id="PTHR46067">
    <property type="entry name" value="ACYL-COA N-ACYLTRANSFERASES (NAT) SUPERFAMILY PROTEIN"/>
    <property type="match status" value="1"/>
</dbReference>
<gene>
    <name evidence="2" type="ORF">PHJA_001757500</name>
</gene>
<dbReference type="InterPro" id="IPR016181">
    <property type="entry name" value="Acyl_CoA_acyltransferase"/>
</dbReference>
<protein>
    <submittedName>
        <fullName evidence="2">Uncharacterized n-acetyltransferase p20</fullName>
    </submittedName>
</protein>
<dbReference type="PROSITE" id="PS51186">
    <property type="entry name" value="GNAT"/>
    <property type="match status" value="1"/>
</dbReference>
<evidence type="ECO:0000259" key="1">
    <source>
        <dbReference type="PROSITE" id="PS51186"/>
    </source>
</evidence>
<organism evidence="2 3">
    <name type="scientific">Phtheirospermum japonicum</name>
    <dbReference type="NCBI Taxonomy" id="374723"/>
    <lineage>
        <taxon>Eukaryota</taxon>
        <taxon>Viridiplantae</taxon>
        <taxon>Streptophyta</taxon>
        <taxon>Embryophyta</taxon>
        <taxon>Tracheophyta</taxon>
        <taxon>Spermatophyta</taxon>
        <taxon>Magnoliopsida</taxon>
        <taxon>eudicotyledons</taxon>
        <taxon>Gunneridae</taxon>
        <taxon>Pentapetalae</taxon>
        <taxon>asterids</taxon>
        <taxon>lamiids</taxon>
        <taxon>Lamiales</taxon>
        <taxon>Orobanchaceae</taxon>
        <taxon>Orobanchaceae incertae sedis</taxon>
        <taxon>Phtheirospermum</taxon>
    </lineage>
</organism>